<dbReference type="PANTHER" id="PTHR13939:SF0">
    <property type="entry name" value="NMN AMIDOHYDROLASE-LIKE PROTEIN YFAY"/>
    <property type="match status" value="1"/>
</dbReference>
<proteinExistence type="inferred from homology"/>
<dbReference type="Gene3D" id="3.90.950.20">
    <property type="entry name" value="CinA-like"/>
    <property type="match status" value="1"/>
</dbReference>
<dbReference type="InterPro" id="IPR036653">
    <property type="entry name" value="CinA-like_C"/>
</dbReference>
<dbReference type="InterPro" id="IPR036425">
    <property type="entry name" value="MoaB/Mog-like_dom_sf"/>
</dbReference>
<accession>A0A432MND8</accession>
<reference evidence="3 4" key="1">
    <citation type="submission" date="2018-12" db="EMBL/GenBank/DDBJ databases">
        <authorList>
            <person name="Toschakov S.V."/>
        </authorList>
    </citation>
    <scope>NUCLEOTIDE SEQUENCE [LARGE SCALE GENOMIC DNA]</scope>
    <source>
        <strain evidence="3 4">GM2012</strain>
    </source>
</reference>
<protein>
    <recommendedName>
        <fullName evidence="1">CinA-like protein</fullName>
    </recommendedName>
</protein>
<dbReference type="PANTHER" id="PTHR13939">
    <property type="entry name" value="NICOTINAMIDE-NUCLEOTIDE AMIDOHYDROLASE PNCC"/>
    <property type="match status" value="1"/>
</dbReference>
<dbReference type="InterPro" id="IPR050101">
    <property type="entry name" value="CinA"/>
</dbReference>
<comment type="similarity">
    <text evidence="1">Belongs to the CinA family.</text>
</comment>
<dbReference type="HAMAP" id="MF_00226_B">
    <property type="entry name" value="CinA_B"/>
    <property type="match status" value="1"/>
</dbReference>
<organism evidence="3 4">
    <name type="scientific">Tautonia sociabilis</name>
    <dbReference type="NCBI Taxonomy" id="2080755"/>
    <lineage>
        <taxon>Bacteria</taxon>
        <taxon>Pseudomonadati</taxon>
        <taxon>Planctomycetota</taxon>
        <taxon>Planctomycetia</taxon>
        <taxon>Isosphaerales</taxon>
        <taxon>Isosphaeraceae</taxon>
        <taxon>Tautonia</taxon>
    </lineage>
</organism>
<dbReference type="Pfam" id="PF00994">
    <property type="entry name" value="MoCF_biosynth"/>
    <property type="match status" value="1"/>
</dbReference>
<feature type="domain" description="MoaB/Mog" evidence="2">
    <location>
        <begin position="4"/>
        <end position="171"/>
    </location>
</feature>
<sequence length="417" mass="43474">MRAELLIVGSELTSGEKLDTNGQWLCSRLAGLGLPVRFTTVLGDDLEDNIAAFRAAAGRSELVVSSGGLGPTQDDLTRDALAKAAGVGLVQDDEALGMIEALFARRNRPMPDRNRIQALIPEGASILPNPTGTAPGIWMKVDRARVACLPGVPRELKAMFDQELVPRLKAAGLAGRVVVGRTINLFGLGESEVEARAPDLTARGRVPEVGITASDGTISFRIRAEGADEAEALARIEPTAAIIYERFADLIVGEGTDDVAEGLVAALRSTGKTIAVAESCTGGLIAHRITRIDGVSPVFPGGVVSYANEAKSELLGVPDDLIAARGAVSPEVAEAMAEGVRRRLGADLGLAVTGVAGPTGGSPEKPVGLVYLGLADASGARSRRLELGPEQPRTVIQSRASKHAMNWARLALLGKLP</sequence>
<evidence type="ECO:0000259" key="2">
    <source>
        <dbReference type="SMART" id="SM00852"/>
    </source>
</evidence>
<dbReference type="Pfam" id="PF02464">
    <property type="entry name" value="CinA"/>
    <property type="match status" value="1"/>
</dbReference>
<reference evidence="3 4" key="2">
    <citation type="submission" date="2019-01" db="EMBL/GenBank/DDBJ databases">
        <title>Tautonia sociabilis, a novel thermotolerant planctomycete of Isosphaeraceae family, isolated from a 4000 m deep subterranean habitat.</title>
        <authorList>
            <person name="Kovaleva O.L."/>
            <person name="Elcheninov A.G."/>
            <person name="Van Heerden E."/>
            <person name="Toshchakov S.V."/>
            <person name="Novikov A."/>
            <person name="Bonch-Osmolovskaya E.A."/>
            <person name="Kublanov I.V."/>
        </authorList>
    </citation>
    <scope>NUCLEOTIDE SEQUENCE [LARGE SCALE GENOMIC DNA]</scope>
    <source>
        <strain evidence="3 4">GM2012</strain>
    </source>
</reference>
<dbReference type="NCBIfam" id="TIGR00199">
    <property type="entry name" value="PncC_domain"/>
    <property type="match status" value="1"/>
</dbReference>
<dbReference type="CDD" id="cd00885">
    <property type="entry name" value="cinA"/>
    <property type="match status" value="1"/>
</dbReference>
<dbReference type="InterPro" id="IPR041424">
    <property type="entry name" value="CinA_KH"/>
</dbReference>
<evidence type="ECO:0000256" key="1">
    <source>
        <dbReference type="HAMAP-Rule" id="MF_00226"/>
    </source>
</evidence>
<name>A0A432MND8_9BACT</name>
<dbReference type="Proteomes" id="UP000280296">
    <property type="component" value="Unassembled WGS sequence"/>
</dbReference>
<keyword evidence="4" id="KW-1185">Reference proteome</keyword>
<dbReference type="OrthoDB" id="9801454at2"/>
<dbReference type="SUPFAM" id="SSF53218">
    <property type="entry name" value="Molybdenum cofactor biosynthesis proteins"/>
    <property type="match status" value="1"/>
</dbReference>
<evidence type="ECO:0000313" key="3">
    <source>
        <dbReference type="EMBL" id="RUL88615.1"/>
    </source>
</evidence>
<gene>
    <name evidence="3" type="ORF">TsocGM_06745</name>
</gene>
<dbReference type="NCBIfam" id="TIGR00200">
    <property type="entry name" value="cinA_nterm"/>
    <property type="match status" value="1"/>
</dbReference>
<dbReference type="SMART" id="SM00852">
    <property type="entry name" value="MoCF_biosynth"/>
    <property type="match status" value="1"/>
</dbReference>
<evidence type="ECO:0000313" key="4">
    <source>
        <dbReference type="Proteomes" id="UP000280296"/>
    </source>
</evidence>
<dbReference type="InterPro" id="IPR008135">
    <property type="entry name" value="Competence-induced_CinA"/>
</dbReference>
<dbReference type="Gene3D" id="3.30.70.2860">
    <property type="match status" value="1"/>
</dbReference>
<comment type="caution">
    <text evidence="3">The sequence shown here is derived from an EMBL/GenBank/DDBJ whole genome shotgun (WGS) entry which is preliminary data.</text>
</comment>
<dbReference type="InterPro" id="IPR001453">
    <property type="entry name" value="MoaB/Mog_dom"/>
</dbReference>
<dbReference type="RefSeq" id="WP_126724542.1">
    <property type="nucleotide sequence ID" value="NZ_RYZH01000009.1"/>
</dbReference>
<dbReference type="Pfam" id="PF18146">
    <property type="entry name" value="CinA_KH"/>
    <property type="match status" value="1"/>
</dbReference>
<dbReference type="InterPro" id="IPR008136">
    <property type="entry name" value="CinA_C"/>
</dbReference>
<dbReference type="AlphaFoldDB" id="A0A432MND8"/>
<dbReference type="NCBIfam" id="NF001813">
    <property type="entry name" value="PRK00549.1"/>
    <property type="match status" value="1"/>
</dbReference>
<dbReference type="PIRSF" id="PIRSF006728">
    <property type="entry name" value="CinA"/>
    <property type="match status" value="1"/>
</dbReference>
<dbReference type="SUPFAM" id="SSF142433">
    <property type="entry name" value="CinA-like"/>
    <property type="match status" value="1"/>
</dbReference>
<dbReference type="EMBL" id="RYZH01000009">
    <property type="protein sequence ID" value="RUL88615.1"/>
    <property type="molecule type" value="Genomic_DNA"/>
</dbReference>
<dbReference type="Gene3D" id="3.40.980.10">
    <property type="entry name" value="MoaB/Mog-like domain"/>
    <property type="match status" value="1"/>
</dbReference>